<dbReference type="EMBL" id="VGIR01000045">
    <property type="protein sequence ID" value="MBM3331829.1"/>
    <property type="molecule type" value="Genomic_DNA"/>
</dbReference>
<evidence type="ECO:0000256" key="1">
    <source>
        <dbReference type="SAM" id="MobiDB-lite"/>
    </source>
</evidence>
<evidence type="ECO:0000313" key="3">
    <source>
        <dbReference type="Proteomes" id="UP000779900"/>
    </source>
</evidence>
<sequence length="62" mass="7148">MNRNETIEAVHLMRALRDKLSAAMKGMTAEERLDYIRRAAGGKRAARPKTSRVRTRRQPVRV</sequence>
<dbReference type="Proteomes" id="UP000779900">
    <property type="component" value="Unassembled WGS sequence"/>
</dbReference>
<reference evidence="2" key="1">
    <citation type="submission" date="2019-03" db="EMBL/GenBank/DDBJ databases">
        <title>Lake Tanganyika Metagenome-Assembled Genomes (MAGs).</title>
        <authorList>
            <person name="Tran P."/>
        </authorList>
    </citation>
    <scope>NUCLEOTIDE SEQUENCE</scope>
    <source>
        <strain evidence="2">K_DeepCast_150m_m2_040</strain>
    </source>
</reference>
<evidence type="ECO:0000313" key="2">
    <source>
        <dbReference type="EMBL" id="MBM3331829.1"/>
    </source>
</evidence>
<protein>
    <submittedName>
        <fullName evidence="2">Uncharacterized protein</fullName>
    </submittedName>
</protein>
<feature type="region of interest" description="Disordered" evidence="1">
    <location>
        <begin position="40"/>
        <end position="62"/>
    </location>
</feature>
<proteinExistence type="predicted"/>
<comment type="caution">
    <text evidence="2">The sequence shown here is derived from an EMBL/GenBank/DDBJ whole genome shotgun (WGS) entry which is preliminary data.</text>
</comment>
<name>A0A938BTG4_UNCW3</name>
<gene>
    <name evidence="2" type="ORF">FJY68_08270</name>
</gene>
<dbReference type="AlphaFoldDB" id="A0A938BTG4"/>
<accession>A0A938BTG4</accession>
<organism evidence="2 3">
    <name type="scientific">candidate division WOR-3 bacterium</name>
    <dbReference type="NCBI Taxonomy" id="2052148"/>
    <lineage>
        <taxon>Bacteria</taxon>
        <taxon>Bacteria division WOR-3</taxon>
    </lineage>
</organism>